<dbReference type="Proteomes" id="UP001318682">
    <property type="component" value="Chromosome"/>
</dbReference>
<evidence type="ECO:0000256" key="1">
    <source>
        <dbReference type="SAM" id="SignalP"/>
    </source>
</evidence>
<evidence type="ECO:0000313" key="2">
    <source>
        <dbReference type="EMBL" id="WVX50002.1"/>
    </source>
</evidence>
<reference evidence="2 3" key="1">
    <citation type="submission" date="2015-07" db="EMBL/GenBank/DDBJ databases">
        <authorList>
            <person name="Voget S."/>
            <person name="Dogs M."/>
            <person name="Brinkhoff T.H."/>
            <person name="Daniel R."/>
        </authorList>
    </citation>
    <scope>NUCLEOTIDE SEQUENCE [LARGE SCALE GENOMIC DNA]</scope>
    <source>
        <strain evidence="2 3">B14</strain>
    </source>
</reference>
<dbReference type="RefSeq" id="WP_405049028.1">
    <property type="nucleotide sequence ID" value="NZ_CP143423.1"/>
</dbReference>
<gene>
    <name evidence="2" type="ORF">ROLI_030980</name>
</gene>
<organism evidence="2 3">
    <name type="scientific">Roseobacter fucihabitans</name>
    <dbReference type="NCBI Taxonomy" id="1537242"/>
    <lineage>
        <taxon>Bacteria</taxon>
        <taxon>Pseudomonadati</taxon>
        <taxon>Pseudomonadota</taxon>
        <taxon>Alphaproteobacteria</taxon>
        <taxon>Rhodobacterales</taxon>
        <taxon>Roseobacteraceae</taxon>
        <taxon>Roseobacter</taxon>
    </lineage>
</organism>
<dbReference type="EMBL" id="CP143423">
    <property type="protein sequence ID" value="WVX50002.1"/>
    <property type="molecule type" value="Genomic_DNA"/>
</dbReference>
<feature type="signal peptide" evidence="1">
    <location>
        <begin position="1"/>
        <end position="29"/>
    </location>
</feature>
<protein>
    <recommendedName>
        <fullName evidence="4">Lipoprotein</fullName>
    </recommendedName>
</protein>
<dbReference type="PROSITE" id="PS51257">
    <property type="entry name" value="PROKAR_LIPOPROTEIN"/>
    <property type="match status" value="1"/>
</dbReference>
<accession>A0ABZ2BVD4</accession>
<proteinExistence type="predicted"/>
<keyword evidence="3" id="KW-1185">Reference proteome</keyword>
<evidence type="ECO:0000313" key="3">
    <source>
        <dbReference type="Proteomes" id="UP001318682"/>
    </source>
</evidence>
<evidence type="ECO:0008006" key="4">
    <source>
        <dbReference type="Google" id="ProtNLM"/>
    </source>
</evidence>
<name>A0ABZ2BVD4_9RHOB</name>
<feature type="chain" id="PRO_5045938512" description="Lipoprotein" evidence="1">
    <location>
        <begin position="30"/>
        <end position="203"/>
    </location>
</feature>
<reference evidence="3" key="2">
    <citation type="submission" date="2024-01" db="EMBL/GenBank/DDBJ databases">
        <title>Roseobacter fucihabitans sp. nov., isolated from the brown alga Fucus spiralis.</title>
        <authorList>
            <person name="Hahnke S."/>
            <person name="Berger M."/>
            <person name="Schlingloff A."/>
            <person name="Athale I."/>
            <person name="Neumann-Schaal M."/>
            <person name="Adenaya A."/>
            <person name="Poehlein A."/>
            <person name="Daniel R."/>
            <person name="Pertersen J."/>
            <person name="Brinkhoff T."/>
        </authorList>
    </citation>
    <scope>NUCLEOTIDE SEQUENCE [LARGE SCALE GENOMIC DNA]</scope>
    <source>
        <strain evidence="3">B14</strain>
    </source>
</reference>
<keyword evidence="1" id="KW-0732">Signal</keyword>
<sequence length="203" mass="21562">MAVRALRAGVVFGVLALLMGCAVSSMPQATPEEIAAKTYVADGAPKLTLFTVINNNTGSGGHTALMVSGSQRVIFDPAGSFFHADVAERGDVLFGMTPGWVQAYKGAHARSTYHVVSQEFVVSPEQAERALQLVLSNGAVGNAFCTQSTSSILRQVPGFEDVKTTFYPANLMRQLATRPGVVMNEYYENDAGDVRDGIIAAQS</sequence>